<keyword evidence="7" id="KW-0269">Exonuclease</keyword>
<protein>
    <recommendedName>
        <fullName evidence="5">Deoxyribonuclease TATDN1</fullName>
    </recommendedName>
</protein>
<comment type="similarity">
    <text evidence="1">Belongs to the metallo-dependent hydrolases superfamily. TatD-type hydrolase family.</text>
</comment>
<evidence type="ECO:0000256" key="4">
    <source>
        <dbReference type="ARBA" id="ARBA00022801"/>
    </source>
</evidence>
<dbReference type="GO" id="GO:0008310">
    <property type="term" value="F:single-stranded DNA 3'-5' DNA exonuclease activity"/>
    <property type="evidence" value="ECO:0007669"/>
    <property type="project" value="TreeGrafter"/>
</dbReference>
<dbReference type="Proteomes" id="UP000326759">
    <property type="component" value="Unassembled WGS sequence"/>
</dbReference>
<proteinExistence type="inferred from homology"/>
<dbReference type="EMBL" id="SEYY01003269">
    <property type="protein sequence ID" value="KAB7504387.1"/>
    <property type="molecule type" value="Genomic_DNA"/>
</dbReference>
<evidence type="ECO:0000313" key="8">
    <source>
        <dbReference type="Proteomes" id="UP000326759"/>
    </source>
</evidence>
<evidence type="ECO:0000256" key="6">
    <source>
        <dbReference type="ARBA" id="ARBA00045223"/>
    </source>
</evidence>
<organism evidence="7 8">
    <name type="scientific">Armadillidium nasatum</name>
    <dbReference type="NCBI Taxonomy" id="96803"/>
    <lineage>
        <taxon>Eukaryota</taxon>
        <taxon>Metazoa</taxon>
        <taxon>Ecdysozoa</taxon>
        <taxon>Arthropoda</taxon>
        <taxon>Crustacea</taxon>
        <taxon>Multicrustacea</taxon>
        <taxon>Malacostraca</taxon>
        <taxon>Eumalacostraca</taxon>
        <taxon>Peracarida</taxon>
        <taxon>Isopoda</taxon>
        <taxon>Oniscidea</taxon>
        <taxon>Crinocheta</taxon>
        <taxon>Armadillidiidae</taxon>
        <taxon>Armadillidium</taxon>
    </lineage>
</organism>
<comment type="caution">
    <text evidence="7">The sequence shown here is derived from an EMBL/GenBank/DDBJ whole genome shotgun (WGS) entry which is preliminary data.</text>
</comment>
<dbReference type="AlphaFoldDB" id="A0A5N5TDT4"/>
<dbReference type="PANTHER" id="PTHR10060:SF15">
    <property type="entry name" value="DEOXYRIBONUCLEASE TATDN1"/>
    <property type="match status" value="1"/>
</dbReference>
<evidence type="ECO:0000256" key="2">
    <source>
        <dbReference type="ARBA" id="ARBA00022722"/>
    </source>
</evidence>
<dbReference type="PANTHER" id="PTHR10060">
    <property type="entry name" value="TATD FAMILY DEOXYRIBONUCLEASE"/>
    <property type="match status" value="1"/>
</dbReference>
<accession>A0A5N5TDT4</accession>
<evidence type="ECO:0000256" key="5">
    <source>
        <dbReference type="ARBA" id="ARBA00039767"/>
    </source>
</evidence>
<keyword evidence="3" id="KW-0479">Metal-binding</keyword>
<dbReference type="OrthoDB" id="413993at2759"/>
<dbReference type="GO" id="GO:0046872">
    <property type="term" value="F:metal ion binding"/>
    <property type="evidence" value="ECO:0007669"/>
    <property type="project" value="UniProtKB-KW"/>
</dbReference>
<keyword evidence="8" id="KW-1185">Reference proteome</keyword>
<dbReference type="SUPFAM" id="SSF51556">
    <property type="entry name" value="Metallo-dependent hydrolases"/>
    <property type="match status" value="1"/>
</dbReference>
<dbReference type="InterPro" id="IPR001130">
    <property type="entry name" value="TatD-like"/>
</dbReference>
<dbReference type="InterPro" id="IPR050891">
    <property type="entry name" value="TatD-type_Hydrolase"/>
</dbReference>
<comment type="function">
    <text evidence="6">Deoxyribonuclease which catalyzes (in vitro) the decatenation of kinetoplast DNA, which are circular DNA catenated to each other, producing linear DNA molecules. Plays an important role in chromosomal segregation and cell cycle progression during eye development probably via its DNA decatenation activity.</text>
</comment>
<evidence type="ECO:0000256" key="1">
    <source>
        <dbReference type="ARBA" id="ARBA00009275"/>
    </source>
</evidence>
<feature type="non-terminal residue" evidence="7">
    <location>
        <position position="100"/>
    </location>
</feature>
<gene>
    <name evidence="7" type="primary">tatD_1</name>
    <name evidence="7" type="ORF">Anas_04025</name>
</gene>
<dbReference type="GO" id="GO:0005829">
    <property type="term" value="C:cytosol"/>
    <property type="evidence" value="ECO:0007669"/>
    <property type="project" value="TreeGrafter"/>
</dbReference>
<dbReference type="Gene3D" id="3.20.20.140">
    <property type="entry name" value="Metal-dependent hydrolases"/>
    <property type="match status" value="1"/>
</dbReference>
<keyword evidence="4" id="KW-0378">Hydrolase</keyword>
<evidence type="ECO:0000313" key="7">
    <source>
        <dbReference type="EMBL" id="KAB7504387.1"/>
    </source>
</evidence>
<evidence type="ECO:0000256" key="3">
    <source>
        <dbReference type="ARBA" id="ARBA00022723"/>
    </source>
</evidence>
<sequence>MVTGISIQSSKDALRLTRLFPGILYSTAGVHPHEAKSWDEETLTALKGEVVAIGECGLDFNRNFSLPEVQQVVFEKQVQLACEVKKPLFYLFMKEKLTLN</sequence>
<dbReference type="Pfam" id="PF01026">
    <property type="entry name" value="TatD_DNase"/>
    <property type="match status" value="1"/>
</dbReference>
<dbReference type="InterPro" id="IPR032466">
    <property type="entry name" value="Metal_Hydrolase"/>
</dbReference>
<reference evidence="7 8" key="1">
    <citation type="journal article" date="2019" name="PLoS Biol.">
        <title>Sex chromosomes control vertical transmission of feminizing Wolbachia symbionts in an isopod.</title>
        <authorList>
            <person name="Becking T."/>
            <person name="Chebbi M.A."/>
            <person name="Giraud I."/>
            <person name="Moumen B."/>
            <person name="Laverre T."/>
            <person name="Caubet Y."/>
            <person name="Peccoud J."/>
            <person name="Gilbert C."/>
            <person name="Cordaux R."/>
        </authorList>
    </citation>
    <scope>NUCLEOTIDE SEQUENCE [LARGE SCALE GENOMIC DNA]</scope>
    <source>
        <strain evidence="7">ANa2</strain>
        <tissue evidence="7">Whole body excluding digestive tract and cuticle</tissue>
    </source>
</reference>
<keyword evidence="2" id="KW-0540">Nuclease</keyword>
<name>A0A5N5TDT4_9CRUS</name>